<dbReference type="AlphaFoldDB" id="A0A6H5HSN3"/>
<organism evidence="1 2">
    <name type="scientific">Nesidiocoris tenuis</name>
    <dbReference type="NCBI Taxonomy" id="355587"/>
    <lineage>
        <taxon>Eukaryota</taxon>
        <taxon>Metazoa</taxon>
        <taxon>Ecdysozoa</taxon>
        <taxon>Arthropoda</taxon>
        <taxon>Hexapoda</taxon>
        <taxon>Insecta</taxon>
        <taxon>Pterygota</taxon>
        <taxon>Neoptera</taxon>
        <taxon>Paraneoptera</taxon>
        <taxon>Hemiptera</taxon>
        <taxon>Heteroptera</taxon>
        <taxon>Panheteroptera</taxon>
        <taxon>Cimicomorpha</taxon>
        <taxon>Miridae</taxon>
        <taxon>Dicyphina</taxon>
        <taxon>Nesidiocoris</taxon>
    </lineage>
</organism>
<evidence type="ECO:0000313" key="2">
    <source>
        <dbReference type="Proteomes" id="UP000479000"/>
    </source>
</evidence>
<protein>
    <submittedName>
        <fullName evidence="1">Uncharacterized protein</fullName>
    </submittedName>
</protein>
<sequence length="72" mass="8283">MFAVFGCGEDFFHPCGEGDPEETPTLEISRLPNRRLIKKAVHFLLINFLPSRLVLRFENGSFVEPFESELQL</sequence>
<keyword evidence="2" id="KW-1185">Reference proteome</keyword>
<dbReference type="EMBL" id="CADCXU010034695">
    <property type="protein sequence ID" value="CAB0019917.1"/>
    <property type="molecule type" value="Genomic_DNA"/>
</dbReference>
<accession>A0A6H5HSN3</accession>
<proteinExistence type="predicted"/>
<reference evidence="1 2" key="1">
    <citation type="submission" date="2020-02" db="EMBL/GenBank/DDBJ databases">
        <authorList>
            <person name="Ferguson B K."/>
        </authorList>
    </citation>
    <scope>NUCLEOTIDE SEQUENCE [LARGE SCALE GENOMIC DNA]</scope>
</reference>
<name>A0A6H5HSN3_9HEMI</name>
<evidence type="ECO:0000313" key="1">
    <source>
        <dbReference type="EMBL" id="CAB0019917.1"/>
    </source>
</evidence>
<dbReference type="Proteomes" id="UP000479000">
    <property type="component" value="Unassembled WGS sequence"/>
</dbReference>
<feature type="non-terminal residue" evidence="1">
    <location>
        <position position="72"/>
    </location>
</feature>
<gene>
    <name evidence="1" type="ORF">NTEN_LOCUS23555</name>
</gene>